<proteinExistence type="predicted"/>
<keyword evidence="2" id="KW-1185">Reference proteome</keyword>
<gene>
    <name evidence="1" type="ORF">GCM10010319_49750</name>
</gene>
<evidence type="ECO:0000313" key="1">
    <source>
        <dbReference type="EMBL" id="GAA0365897.1"/>
    </source>
</evidence>
<accession>A0ABN0XK43</accession>
<sequence>MTAAPVHDFATVYAERDLGEVPADFSRRTGPDGRAVVVEGHCPCCRGRTATEFRRGVPGTGTKGVLSRLLHRTPAADDADPLATEVLFCECGYPHPRQPADAVFVGCGASWRVRDTASGGGP</sequence>
<evidence type="ECO:0000313" key="2">
    <source>
        <dbReference type="Proteomes" id="UP001500063"/>
    </source>
</evidence>
<name>A0ABN0XK43_9ACTN</name>
<protein>
    <submittedName>
        <fullName evidence="1">Uncharacterized protein</fullName>
    </submittedName>
</protein>
<reference evidence="1 2" key="1">
    <citation type="journal article" date="2019" name="Int. J. Syst. Evol. Microbiol.">
        <title>The Global Catalogue of Microorganisms (GCM) 10K type strain sequencing project: providing services to taxonomists for standard genome sequencing and annotation.</title>
        <authorList>
            <consortium name="The Broad Institute Genomics Platform"/>
            <consortium name="The Broad Institute Genome Sequencing Center for Infectious Disease"/>
            <person name="Wu L."/>
            <person name="Ma J."/>
        </authorList>
    </citation>
    <scope>NUCLEOTIDE SEQUENCE [LARGE SCALE GENOMIC DNA]</scope>
    <source>
        <strain evidence="1 2">JCM 4565</strain>
    </source>
</reference>
<dbReference type="Proteomes" id="UP001500063">
    <property type="component" value="Unassembled WGS sequence"/>
</dbReference>
<organism evidence="1 2">
    <name type="scientific">Streptomyces blastmyceticus</name>
    <dbReference type="NCBI Taxonomy" id="68180"/>
    <lineage>
        <taxon>Bacteria</taxon>
        <taxon>Bacillati</taxon>
        <taxon>Actinomycetota</taxon>
        <taxon>Actinomycetes</taxon>
        <taxon>Kitasatosporales</taxon>
        <taxon>Streptomycetaceae</taxon>
        <taxon>Streptomyces</taxon>
    </lineage>
</organism>
<comment type="caution">
    <text evidence="1">The sequence shown here is derived from an EMBL/GenBank/DDBJ whole genome shotgun (WGS) entry which is preliminary data.</text>
</comment>
<dbReference type="EMBL" id="BAAABW010000026">
    <property type="protein sequence ID" value="GAA0365897.1"/>
    <property type="molecule type" value="Genomic_DNA"/>
</dbReference>
<dbReference type="RefSeq" id="WP_344121060.1">
    <property type="nucleotide sequence ID" value="NZ_BAAABW010000026.1"/>
</dbReference>